<feature type="chain" id="PRO_5041950179" evidence="2">
    <location>
        <begin position="26"/>
        <end position="89"/>
    </location>
</feature>
<feature type="signal peptide" evidence="2">
    <location>
        <begin position="1"/>
        <end position="25"/>
    </location>
</feature>
<proteinExistence type="predicted"/>
<dbReference type="AlphaFoldDB" id="A0AAD3CUS8"/>
<keyword evidence="2" id="KW-0732">Signal</keyword>
<protein>
    <submittedName>
        <fullName evidence="3">Uncharacterized protein</fullName>
    </submittedName>
</protein>
<organism evidence="3 4">
    <name type="scientific">Chaetoceros tenuissimus</name>
    <dbReference type="NCBI Taxonomy" id="426638"/>
    <lineage>
        <taxon>Eukaryota</taxon>
        <taxon>Sar</taxon>
        <taxon>Stramenopiles</taxon>
        <taxon>Ochrophyta</taxon>
        <taxon>Bacillariophyta</taxon>
        <taxon>Coscinodiscophyceae</taxon>
        <taxon>Chaetocerotophycidae</taxon>
        <taxon>Chaetocerotales</taxon>
        <taxon>Chaetocerotaceae</taxon>
        <taxon>Chaetoceros</taxon>
    </lineage>
</organism>
<dbReference type="Proteomes" id="UP001054902">
    <property type="component" value="Unassembled WGS sequence"/>
</dbReference>
<reference evidence="3 4" key="1">
    <citation type="journal article" date="2021" name="Sci. Rep.">
        <title>The genome of the diatom Chaetoceros tenuissimus carries an ancient integrated fragment of an extant virus.</title>
        <authorList>
            <person name="Hongo Y."/>
            <person name="Kimura K."/>
            <person name="Takaki Y."/>
            <person name="Yoshida Y."/>
            <person name="Baba S."/>
            <person name="Kobayashi G."/>
            <person name="Nagasaki K."/>
            <person name="Hano T."/>
            <person name="Tomaru Y."/>
        </authorList>
    </citation>
    <scope>NUCLEOTIDE SEQUENCE [LARGE SCALE GENOMIC DNA]</scope>
    <source>
        <strain evidence="3 4">NIES-3715</strain>
    </source>
</reference>
<evidence type="ECO:0000313" key="3">
    <source>
        <dbReference type="EMBL" id="GFH52617.1"/>
    </source>
</evidence>
<feature type="region of interest" description="Disordered" evidence="1">
    <location>
        <begin position="69"/>
        <end position="89"/>
    </location>
</feature>
<evidence type="ECO:0000256" key="1">
    <source>
        <dbReference type="SAM" id="MobiDB-lite"/>
    </source>
</evidence>
<sequence>MQTHLIPMDFLGFLILPLLFQIVASLGLRAISNTRHTTAEPCMAIYNDKHEIESISCGEEVLERIRNNSASAAPPRIRAGSLRGTRLYP</sequence>
<comment type="caution">
    <text evidence="3">The sequence shown here is derived from an EMBL/GenBank/DDBJ whole genome shotgun (WGS) entry which is preliminary data.</text>
</comment>
<dbReference type="EMBL" id="BLLK01000045">
    <property type="protein sequence ID" value="GFH52617.1"/>
    <property type="molecule type" value="Genomic_DNA"/>
</dbReference>
<accession>A0AAD3CUS8</accession>
<gene>
    <name evidence="3" type="ORF">CTEN210_09093</name>
</gene>
<evidence type="ECO:0000313" key="4">
    <source>
        <dbReference type="Proteomes" id="UP001054902"/>
    </source>
</evidence>
<name>A0AAD3CUS8_9STRA</name>
<keyword evidence="4" id="KW-1185">Reference proteome</keyword>
<evidence type="ECO:0000256" key="2">
    <source>
        <dbReference type="SAM" id="SignalP"/>
    </source>
</evidence>